<dbReference type="Pfam" id="PF00149">
    <property type="entry name" value="Metallophos"/>
    <property type="match status" value="1"/>
</dbReference>
<reference evidence="6" key="1">
    <citation type="submission" date="2022-11" db="UniProtKB">
        <authorList>
            <consortium name="WormBaseParasite"/>
        </authorList>
    </citation>
    <scope>IDENTIFICATION</scope>
</reference>
<dbReference type="Pfam" id="PF16656">
    <property type="entry name" value="Pur_ac_phosph_N"/>
    <property type="match status" value="1"/>
</dbReference>
<evidence type="ECO:0000259" key="3">
    <source>
        <dbReference type="Pfam" id="PF00149"/>
    </source>
</evidence>
<dbReference type="Proteomes" id="UP000887561">
    <property type="component" value="Unplaced"/>
</dbReference>
<dbReference type="GO" id="GO:0046872">
    <property type="term" value="F:metal ion binding"/>
    <property type="evidence" value="ECO:0007669"/>
    <property type="project" value="InterPro"/>
</dbReference>
<comment type="similarity">
    <text evidence="2">Belongs to the metallophosphoesterase superfamily. Purple acid phosphatase family.</text>
</comment>
<dbReference type="SUPFAM" id="SSF49363">
    <property type="entry name" value="Purple acid phosphatase, N-terminal domain"/>
    <property type="match status" value="1"/>
</dbReference>
<dbReference type="EC" id="3.1.3.2" evidence="2"/>
<dbReference type="Gene3D" id="2.60.40.380">
    <property type="entry name" value="Purple acid phosphatase-like, N-terminal"/>
    <property type="match status" value="1"/>
</dbReference>
<sequence length="1072" mass="125570">MPQQVHLALTGKENEMSITWLTLYDARYTKGVHTFVDYWEFGNKRKTIKSSTAELIKHKYFDTIETSCATNLEQLKTRYIHRVTLTGLVETKRYEYRVGYFKPSQIRGVDCKIPQSFSEGNDPRHCKKRSWRSPKYDELAPQAFESLIELVHRNTNPKHPMLNRLKHPIHKSHLDKKSSGFKMQSVQLILHIGDIAYDLHTWHSEGKKSNCKFYNLGDRFMTIMEYVAAYVPYLVIAGNHENEEKNENRPDPPGPDSTFFNPQYEHFESRFFMPRNLTNHTTNHYYHFTYGPIFFVCVSTEFYYSYSKQEPFKWIPDVARIQKQYEFIKFSLKKANEERDKYPWLVVVQHRPFYCTSKNKQTCRFNKYVGRFIIPRAKRPHKDGIPLTDPNNPKIYKLQYGLEELYNRHHVDLVLSGHEHAFEMFPPIQLNKEVNKVVPHKYWWNATRYVNEGNTTDQHDFMAFRDPVAPAYVVVGRPGNTEEMEQLSYIPYLERIKQYTDFSMSLLHYPGSVAKKSLITVRQVDVLQGNVPMEFALEKTFSSYNIKEICESMEGNIQNKYQLESSHLISDRKRHEKFSKDTIEFSIHNYANLEEKEPDLFYPTLSKNGDMDKEKDFLTKEISITAGESSKIRALLYSYNLKREYPWDTHLDEMYKLAIKGVCVSNYQQILKNKQDWKNQQDWKQQQVWKNQQAQEAFRQFTQKILGDHSKMFGIPQEQNISNDNKENLQPNVNPLQTKIQKTMNPFQNPSQNPFQNPFVKNIFGTNKENVQPTFAAQNVPQQVFHFQAVANGNVNTKKEQNDNYFKNGTTKIFGTNKENIKPTFVAQKPASTKAKKSASFAENISTDIPQNLNTSSVNSSITTGGLKGILKKVNVPLPDFPQTNSLKPVRVDTDTHVTAEYSPQSLDNPNSPQVTYRINTQVKVDYEPQNVMKRETLKASEKKRNKVEKTQEVKKRKRNFQGKIKWSKRELNDLTYLIHHFYDRASNRPSCDLSKFPLFVEYIDQNEYPFLEMDPKVAEKIISNDKANCVFIHYYKYKPNKHANDGTLLDAIFSSKGVCFSITYYLFEIEI</sequence>
<protein>
    <recommendedName>
        <fullName evidence="2">Purple acid phosphatase</fullName>
        <ecNumber evidence="2">3.1.3.2</ecNumber>
    </recommendedName>
</protein>
<dbReference type="InterPro" id="IPR029052">
    <property type="entry name" value="Metallo-depent_PP-like"/>
</dbReference>
<keyword evidence="2" id="KW-0378">Hydrolase</keyword>
<dbReference type="InterPro" id="IPR004843">
    <property type="entry name" value="Calcineurin-like_PHP"/>
</dbReference>
<proteinExistence type="inferred from homology"/>
<feature type="domain" description="Calcineurin-like phosphoesterase" evidence="3">
    <location>
        <begin position="184"/>
        <end position="421"/>
    </location>
</feature>
<keyword evidence="1" id="KW-0732">Signal</keyword>
<evidence type="ECO:0000256" key="1">
    <source>
        <dbReference type="ARBA" id="ARBA00022729"/>
    </source>
</evidence>
<organism evidence="5 6">
    <name type="scientific">Meloidogyne javanica</name>
    <name type="common">Root-knot nematode worm</name>
    <dbReference type="NCBI Taxonomy" id="6303"/>
    <lineage>
        <taxon>Eukaryota</taxon>
        <taxon>Metazoa</taxon>
        <taxon>Ecdysozoa</taxon>
        <taxon>Nematoda</taxon>
        <taxon>Chromadorea</taxon>
        <taxon>Rhabditida</taxon>
        <taxon>Tylenchina</taxon>
        <taxon>Tylenchomorpha</taxon>
        <taxon>Tylenchoidea</taxon>
        <taxon>Meloidogynidae</taxon>
        <taxon>Meloidogyninae</taxon>
        <taxon>Meloidogyne</taxon>
        <taxon>Meloidogyne incognita group</taxon>
    </lineage>
</organism>
<dbReference type="AlphaFoldDB" id="A0A915MCY4"/>
<dbReference type="PANTHER" id="PTHR45867">
    <property type="entry name" value="PURPLE ACID PHOSPHATASE"/>
    <property type="match status" value="1"/>
</dbReference>
<dbReference type="Gene3D" id="3.60.21.10">
    <property type="match status" value="1"/>
</dbReference>
<keyword evidence="5" id="KW-1185">Reference proteome</keyword>
<dbReference type="InterPro" id="IPR015914">
    <property type="entry name" value="PAPs_N"/>
</dbReference>
<dbReference type="InterPro" id="IPR008963">
    <property type="entry name" value="Purple_acid_Pase-like_N"/>
</dbReference>
<accession>A0A915MCY4</accession>
<feature type="domain" description="Purple acid phosphatase N-terminal" evidence="4">
    <location>
        <begin position="2"/>
        <end position="100"/>
    </location>
</feature>
<evidence type="ECO:0000256" key="2">
    <source>
        <dbReference type="RuleBase" id="RU361203"/>
    </source>
</evidence>
<name>A0A915MCY4_MELJA</name>
<evidence type="ECO:0000313" key="5">
    <source>
        <dbReference type="Proteomes" id="UP000887561"/>
    </source>
</evidence>
<dbReference type="PANTHER" id="PTHR45867:SF3">
    <property type="entry name" value="ACID PHOSPHATASE TYPE 7"/>
    <property type="match status" value="1"/>
</dbReference>
<evidence type="ECO:0000313" key="6">
    <source>
        <dbReference type="WBParaSite" id="scaffold35707_cov197.g22624"/>
    </source>
</evidence>
<evidence type="ECO:0000259" key="4">
    <source>
        <dbReference type="Pfam" id="PF16656"/>
    </source>
</evidence>
<dbReference type="GO" id="GO:0003993">
    <property type="term" value="F:acid phosphatase activity"/>
    <property type="evidence" value="ECO:0007669"/>
    <property type="project" value="UniProtKB-EC"/>
</dbReference>
<dbReference type="SUPFAM" id="SSF56300">
    <property type="entry name" value="Metallo-dependent phosphatases"/>
    <property type="match status" value="1"/>
</dbReference>
<dbReference type="WBParaSite" id="scaffold35707_cov197.g22624">
    <property type="protein sequence ID" value="scaffold35707_cov197.g22624"/>
    <property type="gene ID" value="scaffold35707_cov197.g22624"/>
</dbReference>
<comment type="catalytic activity">
    <reaction evidence="2">
        <text>a phosphate monoester + H2O = an alcohol + phosphate</text>
        <dbReference type="Rhea" id="RHEA:15017"/>
        <dbReference type="ChEBI" id="CHEBI:15377"/>
        <dbReference type="ChEBI" id="CHEBI:30879"/>
        <dbReference type="ChEBI" id="CHEBI:43474"/>
        <dbReference type="ChEBI" id="CHEBI:67140"/>
        <dbReference type="EC" id="3.1.3.2"/>
    </reaction>
</comment>